<dbReference type="RefSeq" id="WP_092049957.1">
    <property type="nucleotide sequence ID" value="NZ_FOQD01000007.1"/>
</dbReference>
<evidence type="ECO:0000256" key="6">
    <source>
        <dbReference type="SAM" id="Phobius"/>
    </source>
</evidence>
<dbReference type="PANTHER" id="PTHR30213">
    <property type="entry name" value="INNER MEMBRANE PROTEIN YHJD"/>
    <property type="match status" value="1"/>
</dbReference>
<proteinExistence type="predicted"/>
<dbReference type="Proteomes" id="UP000199518">
    <property type="component" value="Unassembled WGS sequence"/>
</dbReference>
<keyword evidence="8" id="KW-1185">Reference proteome</keyword>
<reference evidence="8" key="1">
    <citation type="submission" date="2016-10" db="EMBL/GenBank/DDBJ databases">
        <authorList>
            <person name="Varghese N."/>
            <person name="Submissions S."/>
        </authorList>
    </citation>
    <scope>NUCLEOTIDE SEQUENCE [LARGE SCALE GENOMIC DNA]</scope>
    <source>
        <strain evidence="8">DSM 26348</strain>
    </source>
</reference>
<keyword evidence="5 6" id="KW-0472">Membrane</keyword>
<dbReference type="PANTHER" id="PTHR30213:SF1">
    <property type="entry name" value="INNER MEMBRANE PROTEIN YHJD"/>
    <property type="match status" value="1"/>
</dbReference>
<dbReference type="InterPro" id="IPR017039">
    <property type="entry name" value="Virul_fac_BrkB"/>
</dbReference>
<keyword evidence="3 6" id="KW-0812">Transmembrane</keyword>
<feature type="transmembrane region" description="Helical" evidence="6">
    <location>
        <begin position="91"/>
        <end position="112"/>
    </location>
</feature>
<dbReference type="EMBL" id="FOQD01000007">
    <property type="protein sequence ID" value="SFI26890.1"/>
    <property type="molecule type" value="Genomic_DNA"/>
</dbReference>
<name>A0A1I3GU33_9PLAN</name>
<evidence type="ECO:0000313" key="7">
    <source>
        <dbReference type="EMBL" id="SFI26890.1"/>
    </source>
</evidence>
<feature type="transmembrane region" description="Helical" evidence="6">
    <location>
        <begin position="251"/>
        <end position="273"/>
    </location>
</feature>
<organism evidence="7 8">
    <name type="scientific">Planctomicrobium piriforme</name>
    <dbReference type="NCBI Taxonomy" id="1576369"/>
    <lineage>
        <taxon>Bacteria</taxon>
        <taxon>Pseudomonadati</taxon>
        <taxon>Planctomycetota</taxon>
        <taxon>Planctomycetia</taxon>
        <taxon>Planctomycetales</taxon>
        <taxon>Planctomycetaceae</taxon>
        <taxon>Planctomicrobium</taxon>
    </lineage>
</organism>
<feature type="transmembrane region" description="Helical" evidence="6">
    <location>
        <begin position="141"/>
        <end position="168"/>
    </location>
</feature>
<feature type="transmembrane region" description="Helical" evidence="6">
    <location>
        <begin position="188"/>
        <end position="206"/>
    </location>
</feature>
<evidence type="ECO:0000256" key="3">
    <source>
        <dbReference type="ARBA" id="ARBA00022692"/>
    </source>
</evidence>
<evidence type="ECO:0000313" key="8">
    <source>
        <dbReference type="Proteomes" id="UP000199518"/>
    </source>
</evidence>
<comment type="subcellular location">
    <subcellularLocation>
        <location evidence="1">Cell membrane</location>
        <topology evidence="1">Multi-pass membrane protein</topology>
    </subcellularLocation>
</comment>
<protein>
    <submittedName>
        <fullName evidence="7">Membrane protein</fullName>
    </submittedName>
</protein>
<dbReference type="GO" id="GO:0005886">
    <property type="term" value="C:plasma membrane"/>
    <property type="evidence" value="ECO:0007669"/>
    <property type="project" value="UniProtKB-SubCell"/>
</dbReference>
<evidence type="ECO:0000256" key="1">
    <source>
        <dbReference type="ARBA" id="ARBA00004651"/>
    </source>
</evidence>
<dbReference type="Pfam" id="PF03631">
    <property type="entry name" value="Virul_fac_BrkB"/>
    <property type="match status" value="1"/>
</dbReference>
<evidence type="ECO:0000256" key="5">
    <source>
        <dbReference type="ARBA" id="ARBA00023136"/>
    </source>
</evidence>
<evidence type="ECO:0000256" key="4">
    <source>
        <dbReference type="ARBA" id="ARBA00022989"/>
    </source>
</evidence>
<accession>A0A1I3GU33</accession>
<dbReference type="NCBIfam" id="TIGR00765">
    <property type="entry name" value="yihY_not_rbn"/>
    <property type="match status" value="1"/>
</dbReference>
<keyword evidence="2" id="KW-1003">Cell membrane</keyword>
<keyword evidence="4 6" id="KW-1133">Transmembrane helix</keyword>
<dbReference type="PIRSF" id="PIRSF035875">
    <property type="entry name" value="RNase_BN"/>
    <property type="match status" value="1"/>
</dbReference>
<dbReference type="OrthoDB" id="9797028at2"/>
<dbReference type="AlphaFoldDB" id="A0A1I3GU33"/>
<gene>
    <name evidence="7" type="ORF">SAMN05421753_107127</name>
</gene>
<evidence type="ECO:0000256" key="2">
    <source>
        <dbReference type="ARBA" id="ARBA00022475"/>
    </source>
</evidence>
<feature type="transmembrane region" description="Helical" evidence="6">
    <location>
        <begin position="31"/>
        <end position="54"/>
    </location>
</feature>
<feature type="transmembrane region" description="Helical" evidence="6">
    <location>
        <begin position="218"/>
        <end position="239"/>
    </location>
</feature>
<sequence length="292" mass="31947">MLKRITTGWQFFRTVCLEFLRDDCATMAAALAFYAIFSIPPLVLIVISIAGTVWGEQPVEGQMAQELERLFGTVGKNQILELVQMTQQLRYTWIGSGGGYVILLAGATGMVVQFQSALNRVWNVPVEHASGGIRDMLVQRVLSVALIIGIAFLQLASLVLTTSLALFARFASSVAPQATSTLEAASHTMISLAVLTLMLAALFRWLPGDHVHWRDVWVGSLVTALLLTLGKEVLGSYLGSTDPQRYGTAGALVLLLLWIYYSAMILLFGAEFTEVWSRRGKLKLRAATTPPQ</sequence>